<dbReference type="SMART" id="SM00336">
    <property type="entry name" value="BBOX"/>
    <property type="match status" value="2"/>
</dbReference>
<feature type="domain" description="RING-type" evidence="6">
    <location>
        <begin position="20"/>
        <end position="59"/>
    </location>
</feature>
<dbReference type="CDD" id="cd19756">
    <property type="entry name" value="Bbox2"/>
    <property type="match status" value="1"/>
</dbReference>
<reference evidence="9" key="1">
    <citation type="submission" date="2021-02" db="EMBL/GenBank/DDBJ databases">
        <authorList>
            <person name="Nowell W R."/>
        </authorList>
    </citation>
    <scope>NUCLEOTIDE SEQUENCE</scope>
</reference>
<proteinExistence type="predicted"/>
<dbReference type="GO" id="GO:0008270">
    <property type="term" value="F:zinc ion binding"/>
    <property type="evidence" value="ECO:0007669"/>
    <property type="project" value="UniProtKB-KW"/>
</dbReference>
<gene>
    <name evidence="9" type="ORF">OVN521_LOCUS13732</name>
    <name evidence="8" type="ORF">WKI299_LOCUS9325</name>
</gene>
<dbReference type="Proteomes" id="UP000663866">
    <property type="component" value="Unassembled WGS sequence"/>
</dbReference>
<dbReference type="InterPro" id="IPR001841">
    <property type="entry name" value="Znf_RING"/>
</dbReference>
<evidence type="ECO:0000256" key="1">
    <source>
        <dbReference type="ARBA" id="ARBA00022723"/>
    </source>
</evidence>
<organism evidence="9 10">
    <name type="scientific">Rotaria magnacalcarata</name>
    <dbReference type="NCBI Taxonomy" id="392030"/>
    <lineage>
        <taxon>Eukaryota</taxon>
        <taxon>Metazoa</taxon>
        <taxon>Spiralia</taxon>
        <taxon>Gnathifera</taxon>
        <taxon>Rotifera</taxon>
        <taxon>Eurotatoria</taxon>
        <taxon>Bdelloidea</taxon>
        <taxon>Philodinida</taxon>
        <taxon>Philodinidae</taxon>
        <taxon>Rotaria</taxon>
    </lineage>
</organism>
<dbReference type="Gene3D" id="3.30.40.10">
    <property type="entry name" value="Zinc/RING finger domain, C3HC4 (zinc finger)"/>
    <property type="match status" value="1"/>
</dbReference>
<dbReference type="InterPro" id="IPR047153">
    <property type="entry name" value="TRIM45/56/19-like"/>
</dbReference>
<comment type="caution">
    <text evidence="9">The sequence shown here is derived from an EMBL/GenBank/DDBJ whole genome shotgun (WGS) entry which is preliminary data.</text>
</comment>
<dbReference type="InterPro" id="IPR000315">
    <property type="entry name" value="Znf_B-box"/>
</dbReference>
<evidence type="ECO:0000256" key="2">
    <source>
        <dbReference type="ARBA" id="ARBA00022771"/>
    </source>
</evidence>
<keyword evidence="1" id="KW-0479">Metal-binding</keyword>
<feature type="coiled-coil region" evidence="5">
    <location>
        <begin position="298"/>
        <end position="355"/>
    </location>
</feature>
<dbReference type="PROSITE" id="PS00518">
    <property type="entry name" value="ZF_RING_1"/>
    <property type="match status" value="1"/>
</dbReference>
<evidence type="ECO:0000313" key="9">
    <source>
        <dbReference type="EMBL" id="CAF3977485.1"/>
    </source>
</evidence>
<evidence type="ECO:0000259" key="7">
    <source>
        <dbReference type="PROSITE" id="PS50119"/>
    </source>
</evidence>
<dbReference type="EMBL" id="CAJOBG010002025">
    <property type="protein sequence ID" value="CAF3977485.1"/>
    <property type="molecule type" value="Genomic_DNA"/>
</dbReference>
<dbReference type="InterPro" id="IPR027370">
    <property type="entry name" value="Znf-RING_euk"/>
</dbReference>
<keyword evidence="3" id="KW-0862">Zinc</keyword>
<dbReference type="PANTHER" id="PTHR25462">
    <property type="entry name" value="BONUS, ISOFORM C-RELATED"/>
    <property type="match status" value="1"/>
</dbReference>
<dbReference type="SUPFAM" id="SSF57845">
    <property type="entry name" value="B-box zinc-binding domain"/>
    <property type="match status" value="1"/>
</dbReference>
<keyword evidence="2 4" id="KW-0863">Zinc-finger</keyword>
<feature type="domain" description="B box-type" evidence="7">
    <location>
        <begin position="99"/>
        <end position="145"/>
    </location>
</feature>
<dbReference type="PROSITE" id="PS50119">
    <property type="entry name" value="ZF_BBOX"/>
    <property type="match status" value="1"/>
</dbReference>
<name>A0A819MD93_9BILA</name>
<evidence type="ECO:0000256" key="3">
    <source>
        <dbReference type="ARBA" id="ARBA00022833"/>
    </source>
</evidence>
<evidence type="ECO:0000256" key="5">
    <source>
        <dbReference type="SAM" id="Coils"/>
    </source>
</evidence>
<keyword evidence="5" id="KW-0175">Coiled coil</keyword>
<accession>A0A819MD93</accession>
<dbReference type="InterPro" id="IPR017907">
    <property type="entry name" value="Znf_RING_CS"/>
</dbReference>
<dbReference type="AlphaFoldDB" id="A0A819MD93"/>
<evidence type="ECO:0000256" key="4">
    <source>
        <dbReference type="PROSITE-ProRule" id="PRU00024"/>
    </source>
</evidence>
<evidence type="ECO:0000313" key="8">
    <source>
        <dbReference type="EMBL" id="CAF2046429.1"/>
    </source>
</evidence>
<dbReference type="EMBL" id="CAJNRF010003015">
    <property type="protein sequence ID" value="CAF2046429.1"/>
    <property type="molecule type" value="Genomic_DNA"/>
</dbReference>
<evidence type="ECO:0000313" key="10">
    <source>
        <dbReference type="Proteomes" id="UP000663866"/>
    </source>
</evidence>
<dbReference type="SMART" id="SM00184">
    <property type="entry name" value="RING"/>
    <property type="match status" value="1"/>
</dbReference>
<sequence length="491" mass="57336">MATKSSNAHKKQQVDDLITCSLCLNYFADPRMLPCSHTYCLQCIRQIAASNGGQFECPMRDGTRLETNHIDSLPINRAVRDMVDILPAAVDASDQNREATVPHCDECHLDAADLWCSDCDADYCRKCCDNLHKGRILSQHRRVPIEEKAAESKRCGFHHDEKIRFLCSCEALICRDCQHSKEHKGHTPALIDEVVLDITEKLTTGFKEAQKFLSQTKEQGNLLTSGNENPNTQSITQIFSALRKTIDDYEKKLKAQICTIEEKNTVLVDSYLASLVSKQVALSKQNEDFDKILLAKDHMQLLESKKKLTNYLEQLTKELKELKPPIKTEYRIDGVDQLEANINGTLQRAHIIEKRPDPDPPKPLSCGGLPCARCKKCTDWEFTGDKATWNWIKNANRNDWPQKDIDRWYSDSIYNLFEKHGNCVLLRDYLLRLLDDLDDLYLRDDDYYDRDYLLRLLDYYYRLLDYYYYRYYRLLDYYYYRYVHICLCDRE</sequence>
<protein>
    <submittedName>
        <fullName evidence="9">Uncharacterized protein</fullName>
    </submittedName>
</protein>
<dbReference type="PROSITE" id="PS50089">
    <property type="entry name" value="ZF_RING_2"/>
    <property type="match status" value="1"/>
</dbReference>
<dbReference type="SUPFAM" id="SSF57850">
    <property type="entry name" value="RING/U-box"/>
    <property type="match status" value="1"/>
</dbReference>
<dbReference type="PANTHER" id="PTHR25462:SF296">
    <property type="entry name" value="MEIOTIC P26, ISOFORM F"/>
    <property type="match status" value="1"/>
</dbReference>
<evidence type="ECO:0000259" key="6">
    <source>
        <dbReference type="PROSITE" id="PS50089"/>
    </source>
</evidence>
<dbReference type="Proteomes" id="UP000663856">
    <property type="component" value="Unassembled WGS sequence"/>
</dbReference>
<dbReference type="Gene3D" id="3.30.160.60">
    <property type="entry name" value="Classic Zinc Finger"/>
    <property type="match status" value="1"/>
</dbReference>
<dbReference type="Pfam" id="PF13445">
    <property type="entry name" value="zf-RING_UBOX"/>
    <property type="match status" value="1"/>
</dbReference>
<dbReference type="InterPro" id="IPR013083">
    <property type="entry name" value="Znf_RING/FYVE/PHD"/>
</dbReference>
<keyword evidence="10" id="KW-1185">Reference proteome</keyword>